<dbReference type="InterPro" id="IPR036986">
    <property type="entry name" value="S4_RNA-bd_sf"/>
</dbReference>
<proteinExistence type="predicted"/>
<dbReference type="Pfam" id="PF17774">
    <property type="entry name" value="YlmH_RBD"/>
    <property type="match status" value="1"/>
</dbReference>
<dbReference type="Proteomes" id="UP000004754">
    <property type="component" value="Unassembled WGS sequence"/>
</dbReference>
<evidence type="ECO:0000313" key="4">
    <source>
        <dbReference type="Proteomes" id="UP000004754"/>
    </source>
</evidence>
<comment type="caution">
    <text evidence="3">The sequence shown here is derived from an EMBL/GenBank/DDBJ whole genome shotgun (WGS) entry which is preliminary data.</text>
</comment>
<dbReference type="CDD" id="cd00165">
    <property type="entry name" value="S4"/>
    <property type="match status" value="1"/>
</dbReference>
<dbReference type="EMBL" id="AEQN01000007">
    <property type="protein sequence ID" value="EFV02526.1"/>
    <property type="molecule type" value="Genomic_DNA"/>
</dbReference>
<dbReference type="HOGENOM" id="CLU_075687_1_0_9"/>
<dbReference type="SUPFAM" id="SSF55174">
    <property type="entry name" value="Alpha-L RNA-binding motif"/>
    <property type="match status" value="1"/>
</dbReference>
<keyword evidence="1" id="KW-0694">RNA-binding</keyword>
<name>E6MEK1_9FIRM</name>
<keyword evidence="4" id="KW-1185">Reference proteome</keyword>
<dbReference type="PROSITE" id="PS50889">
    <property type="entry name" value="S4"/>
    <property type="match status" value="1"/>
</dbReference>
<evidence type="ECO:0000259" key="2">
    <source>
        <dbReference type="SMART" id="SM00363"/>
    </source>
</evidence>
<evidence type="ECO:0000313" key="3">
    <source>
        <dbReference type="EMBL" id="EFV02526.1"/>
    </source>
</evidence>
<dbReference type="Gene3D" id="3.30.1370.160">
    <property type="match status" value="1"/>
</dbReference>
<dbReference type="InterPro" id="IPR040591">
    <property type="entry name" value="RqcP2_RBD"/>
</dbReference>
<accession>E6MEK1</accession>
<dbReference type="eggNOG" id="COG2302">
    <property type="taxonomic scope" value="Bacteria"/>
</dbReference>
<evidence type="ECO:0000256" key="1">
    <source>
        <dbReference type="PROSITE-ProRule" id="PRU00182"/>
    </source>
</evidence>
<reference evidence="3 4" key="1">
    <citation type="submission" date="2010-12" db="EMBL/GenBank/DDBJ databases">
        <authorList>
            <person name="Muzny D."/>
            <person name="Qin X."/>
            <person name="Deng J."/>
            <person name="Jiang H."/>
            <person name="Liu Y."/>
            <person name="Qu J."/>
            <person name="Song X.-Z."/>
            <person name="Zhang L."/>
            <person name="Thornton R."/>
            <person name="Coyle M."/>
            <person name="Francisco L."/>
            <person name="Jackson L."/>
            <person name="Javaid M."/>
            <person name="Korchina V."/>
            <person name="Kovar C."/>
            <person name="Mata R."/>
            <person name="Mathew T."/>
            <person name="Ngo R."/>
            <person name="Nguyen L."/>
            <person name="Nguyen N."/>
            <person name="Okwuonu G."/>
            <person name="Ongeri F."/>
            <person name="Pham C."/>
            <person name="Simmons D."/>
            <person name="Wilczek-Boney K."/>
            <person name="Hale W."/>
            <person name="Jakkamsetti A."/>
            <person name="Pham P."/>
            <person name="Ruth R."/>
            <person name="San Lucas F."/>
            <person name="Warren J."/>
            <person name="Zhang J."/>
            <person name="Zhao Z."/>
            <person name="Zhou C."/>
            <person name="Zhu D."/>
            <person name="Lee S."/>
            <person name="Bess C."/>
            <person name="Blankenburg K."/>
            <person name="Forbes L."/>
            <person name="Fu Q."/>
            <person name="Gubbala S."/>
            <person name="Hirani K."/>
            <person name="Jayaseelan J.C."/>
            <person name="Lara F."/>
            <person name="Munidasa M."/>
            <person name="Palculict T."/>
            <person name="Patil S."/>
            <person name="Pu L.-L."/>
            <person name="Saada N."/>
            <person name="Tang L."/>
            <person name="Weissenberger G."/>
            <person name="Zhu Y."/>
            <person name="Hemphill L."/>
            <person name="Shang Y."/>
            <person name="Youmans B."/>
            <person name="Ayvaz T."/>
            <person name="Ross M."/>
            <person name="Santibanez J."/>
            <person name="Aqrawi P."/>
            <person name="Gross S."/>
            <person name="Joshi V."/>
            <person name="Fowler G."/>
            <person name="Nazareth L."/>
            <person name="Reid J."/>
            <person name="Worley K."/>
            <person name="Petrosino J."/>
            <person name="Highlander S."/>
            <person name="Gibbs R."/>
        </authorList>
    </citation>
    <scope>NUCLEOTIDE SEQUENCE [LARGE SCALE GENOMIC DNA]</scope>
    <source>
        <strain evidence="3 4">ATCC 23263</strain>
    </source>
</reference>
<dbReference type="GO" id="GO:0003723">
    <property type="term" value="F:RNA binding"/>
    <property type="evidence" value="ECO:0007669"/>
    <property type="project" value="UniProtKB-KW"/>
</dbReference>
<dbReference type="InterPro" id="IPR012677">
    <property type="entry name" value="Nucleotide-bd_a/b_plait_sf"/>
</dbReference>
<dbReference type="Gene3D" id="3.30.70.330">
    <property type="match status" value="1"/>
</dbReference>
<dbReference type="PANTHER" id="PTHR13633">
    <property type="entry name" value="MITOCHONDRIAL TRANSCRIPTION RESCUE FACTOR 1"/>
    <property type="match status" value="1"/>
</dbReference>
<protein>
    <submittedName>
        <fullName evidence="3">S4 domain protein</fullName>
    </submittedName>
</protein>
<gene>
    <name evidence="3" type="ORF">HMP0721_0434</name>
</gene>
<dbReference type="AlphaFoldDB" id="E6MEK1"/>
<dbReference type="SMART" id="SM00363">
    <property type="entry name" value="S4"/>
    <property type="match status" value="1"/>
</dbReference>
<sequence length="258" mass="30280">MMNDWIEAKKAKKEKIILTRVKDAALAQDYLHFFDFCDEMLQMQITDILRKNHVDYFWYGGFDDATRKMLCIVPDYLSETIREPEALEWPIMAARFSMDFEYNHRHVLGELMSLGIARNCIGDIHVSGDETQVIFHEKIYLFLRNNFTRIRGKRIAPSFYPSPEIRAYAPKFEEKIITVSSPRIDAVIDRIWGISRQDAAEAIHQKRLRVNYREIRKKDLTVKPGDIISFRGKGKAKVSDFVGVSKKGRQRIKIERYI</sequence>
<dbReference type="PANTHER" id="PTHR13633:SF3">
    <property type="entry name" value="MITOCHONDRIAL TRANSCRIPTION RESCUE FACTOR 1"/>
    <property type="match status" value="1"/>
</dbReference>
<dbReference type="InterPro" id="IPR002942">
    <property type="entry name" value="S4_RNA-bd"/>
</dbReference>
<organism evidence="3 4">
    <name type="scientific">Pseudoramibacter alactolyticus ATCC 23263</name>
    <dbReference type="NCBI Taxonomy" id="887929"/>
    <lineage>
        <taxon>Bacteria</taxon>
        <taxon>Bacillati</taxon>
        <taxon>Bacillota</taxon>
        <taxon>Clostridia</taxon>
        <taxon>Eubacteriales</taxon>
        <taxon>Eubacteriaceae</taxon>
        <taxon>Pseudoramibacter</taxon>
    </lineage>
</organism>
<dbReference type="Gene3D" id="3.10.290.10">
    <property type="entry name" value="RNA-binding S4 domain"/>
    <property type="match status" value="1"/>
</dbReference>
<dbReference type="STRING" id="887929.HMP0721_0434"/>
<feature type="domain" description="RNA-binding S4" evidence="2">
    <location>
        <begin position="182"/>
        <end position="247"/>
    </location>
</feature>